<gene>
    <name evidence="2" type="ordered locus">Echvi_3467</name>
</gene>
<keyword evidence="1" id="KW-0812">Transmembrane</keyword>
<keyword evidence="3" id="KW-1185">Reference proteome</keyword>
<dbReference type="KEGG" id="evi:Echvi_3467"/>
<dbReference type="Proteomes" id="UP000010796">
    <property type="component" value="Chromosome"/>
</dbReference>
<keyword evidence="1" id="KW-0472">Membrane</keyword>
<evidence type="ECO:0000313" key="3">
    <source>
        <dbReference type="Proteomes" id="UP000010796"/>
    </source>
</evidence>
<dbReference type="AlphaFoldDB" id="L0G300"/>
<evidence type="ECO:0000256" key="1">
    <source>
        <dbReference type="SAM" id="Phobius"/>
    </source>
</evidence>
<keyword evidence="1" id="KW-1133">Transmembrane helix</keyword>
<protein>
    <submittedName>
        <fullName evidence="2">Uncharacterized protein</fullName>
    </submittedName>
</protein>
<dbReference type="EMBL" id="CP003346">
    <property type="protein sequence ID" value="AGA79683.1"/>
    <property type="molecule type" value="Genomic_DNA"/>
</dbReference>
<sequence>MSEPSVNWNRLYLLLILVLAGLIVLFYGITRYYS</sequence>
<name>L0G300_ECHVK</name>
<accession>L0G300</accession>
<feature type="transmembrane region" description="Helical" evidence="1">
    <location>
        <begin position="12"/>
        <end position="30"/>
    </location>
</feature>
<dbReference type="HOGENOM" id="CLU_3373485_0_0_10"/>
<evidence type="ECO:0000313" key="2">
    <source>
        <dbReference type="EMBL" id="AGA79683.1"/>
    </source>
</evidence>
<proteinExistence type="predicted"/>
<organism evidence="2 3">
    <name type="scientific">Echinicola vietnamensis (strain DSM 17526 / LMG 23754 / KMM 6221)</name>
    <dbReference type="NCBI Taxonomy" id="926556"/>
    <lineage>
        <taxon>Bacteria</taxon>
        <taxon>Pseudomonadati</taxon>
        <taxon>Bacteroidota</taxon>
        <taxon>Cytophagia</taxon>
        <taxon>Cytophagales</taxon>
        <taxon>Cyclobacteriaceae</taxon>
        <taxon>Echinicola</taxon>
    </lineage>
</organism>
<reference evidence="3" key="1">
    <citation type="submission" date="2012-02" db="EMBL/GenBank/DDBJ databases">
        <title>The complete genome of Echinicola vietnamensis DSM 17526.</title>
        <authorList>
            <person name="Lucas S."/>
            <person name="Copeland A."/>
            <person name="Lapidus A."/>
            <person name="Glavina del Rio T."/>
            <person name="Dalin E."/>
            <person name="Tice H."/>
            <person name="Bruce D."/>
            <person name="Goodwin L."/>
            <person name="Pitluck S."/>
            <person name="Peters L."/>
            <person name="Ovchinnikova G."/>
            <person name="Teshima H."/>
            <person name="Kyrpides N."/>
            <person name="Mavromatis K."/>
            <person name="Ivanova N."/>
            <person name="Brettin T."/>
            <person name="Detter J.C."/>
            <person name="Han C."/>
            <person name="Larimer F."/>
            <person name="Land M."/>
            <person name="Hauser L."/>
            <person name="Markowitz V."/>
            <person name="Cheng J.-F."/>
            <person name="Hugenholtz P."/>
            <person name="Woyke T."/>
            <person name="Wu D."/>
            <person name="Brambilla E."/>
            <person name="Klenk H.-P."/>
            <person name="Eisen J.A."/>
        </authorList>
    </citation>
    <scope>NUCLEOTIDE SEQUENCE [LARGE SCALE GENOMIC DNA]</scope>
    <source>
        <strain evidence="3">DSM 17526 / LMG 23754 / KMM 6221</strain>
    </source>
</reference>